<dbReference type="InterPro" id="IPR027417">
    <property type="entry name" value="P-loop_NTPase"/>
</dbReference>
<evidence type="ECO:0000313" key="4">
    <source>
        <dbReference type="EMBL" id="RMX49348.1"/>
    </source>
</evidence>
<proteinExistence type="inferred from homology"/>
<dbReference type="PANTHER" id="PTHR11783">
    <property type="entry name" value="SULFOTRANSFERASE SULT"/>
    <property type="match status" value="1"/>
</dbReference>
<dbReference type="Pfam" id="PF00685">
    <property type="entry name" value="Sulfotransfer_1"/>
    <property type="match status" value="2"/>
</dbReference>
<accession>A0A3M6U7A2</accession>
<dbReference type="EMBL" id="RCHS01002147">
    <property type="protein sequence ID" value="RMX49348.1"/>
    <property type="molecule type" value="Genomic_DNA"/>
</dbReference>
<dbReference type="InterPro" id="IPR000863">
    <property type="entry name" value="Sulfotransferase_dom"/>
</dbReference>
<evidence type="ECO:0000259" key="3">
    <source>
        <dbReference type="Pfam" id="PF00685"/>
    </source>
</evidence>
<dbReference type="AlphaFoldDB" id="A0A3M6U7A2"/>
<dbReference type="SUPFAM" id="SSF52540">
    <property type="entry name" value="P-loop containing nucleoside triphosphate hydrolases"/>
    <property type="match status" value="2"/>
</dbReference>
<dbReference type="Gene3D" id="3.40.50.300">
    <property type="entry name" value="P-loop containing nucleotide triphosphate hydrolases"/>
    <property type="match status" value="2"/>
</dbReference>
<protein>
    <recommendedName>
        <fullName evidence="3">Sulfotransferase domain-containing protein</fullName>
    </recommendedName>
</protein>
<keyword evidence="2" id="KW-0808">Transferase</keyword>
<organism evidence="4 5">
    <name type="scientific">Pocillopora damicornis</name>
    <name type="common">Cauliflower coral</name>
    <name type="synonym">Millepora damicornis</name>
    <dbReference type="NCBI Taxonomy" id="46731"/>
    <lineage>
        <taxon>Eukaryota</taxon>
        <taxon>Metazoa</taxon>
        <taxon>Cnidaria</taxon>
        <taxon>Anthozoa</taxon>
        <taxon>Hexacorallia</taxon>
        <taxon>Scleractinia</taxon>
        <taxon>Astrocoeniina</taxon>
        <taxon>Pocilloporidae</taxon>
        <taxon>Pocillopora</taxon>
    </lineage>
</organism>
<gene>
    <name evidence="4" type="ORF">pdam_00014794</name>
</gene>
<dbReference type="GO" id="GO:0008146">
    <property type="term" value="F:sulfotransferase activity"/>
    <property type="evidence" value="ECO:0007669"/>
    <property type="project" value="InterPro"/>
</dbReference>
<reference evidence="4 5" key="1">
    <citation type="journal article" date="2018" name="Sci. Rep.">
        <title>Comparative analysis of the Pocillopora damicornis genome highlights role of immune system in coral evolution.</title>
        <authorList>
            <person name="Cunning R."/>
            <person name="Bay R.A."/>
            <person name="Gillette P."/>
            <person name="Baker A.C."/>
            <person name="Traylor-Knowles N."/>
        </authorList>
    </citation>
    <scope>NUCLEOTIDE SEQUENCE [LARGE SCALE GENOMIC DNA]</scope>
    <source>
        <strain evidence="4">RSMAS</strain>
        <tissue evidence="4">Whole animal</tissue>
    </source>
</reference>
<dbReference type="OrthoDB" id="5973838at2759"/>
<sequence length="351" mass="40082">MTSFPVIQVKEGEWRSRNFFEVLGVKIPSYFTTDPQLLSDFISDFHPRTDDIFNGGEVNSDSISKRIAFLDTLTSPHFPIQVSEINSLPSPRIFKTHLPYKIIPKGASNNTTCKYIYIARNPKDVAVSYFKFITSSNLIGNGYSGPWEFCAKLFIEGNVGFNHWNDHVLGWWEQKDDPNILFLKYEDMHKDLLSHVRIIANFLNKSLSEDVLCRIAKQCSFSGMKKNASSYATSDGGTSLLRKGVEREGEWTSNEMIEILGFRIPAFFVYGSQGPELLCDFITNFQTKSDDVFIVSYPKSGTTWVQEIVWQIYHDGEISNKVLGDRVLYIEKALLPESTHLDIKNNQYYIG</sequence>
<dbReference type="Proteomes" id="UP000275408">
    <property type="component" value="Unassembled WGS sequence"/>
</dbReference>
<feature type="domain" description="Sulfotransferase" evidence="3">
    <location>
        <begin position="290"/>
        <end position="331"/>
    </location>
</feature>
<evidence type="ECO:0000313" key="5">
    <source>
        <dbReference type="Proteomes" id="UP000275408"/>
    </source>
</evidence>
<name>A0A3M6U7A2_POCDA</name>
<evidence type="ECO:0000256" key="2">
    <source>
        <dbReference type="ARBA" id="ARBA00022679"/>
    </source>
</evidence>
<evidence type="ECO:0000256" key="1">
    <source>
        <dbReference type="ARBA" id="ARBA00005771"/>
    </source>
</evidence>
<feature type="domain" description="Sulfotransferase" evidence="3">
    <location>
        <begin position="59"/>
        <end position="245"/>
    </location>
</feature>
<keyword evidence="5" id="KW-1185">Reference proteome</keyword>
<comment type="similarity">
    <text evidence="1">Belongs to the sulfotransferase 1 family.</text>
</comment>
<comment type="caution">
    <text evidence="4">The sequence shown here is derived from an EMBL/GenBank/DDBJ whole genome shotgun (WGS) entry which is preliminary data.</text>
</comment>